<dbReference type="EMBL" id="CP019476">
    <property type="protein sequence ID" value="UQC82622.1"/>
    <property type="molecule type" value="Genomic_DNA"/>
</dbReference>
<feature type="compositionally biased region" description="Polar residues" evidence="1">
    <location>
        <begin position="1"/>
        <end position="17"/>
    </location>
</feature>
<evidence type="ECO:0000313" key="2">
    <source>
        <dbReference type="EMBL" id="UQC82622.1"/>
    </source>
</evidence>
<feature type="region of interest" description="Disordered" evidence="1">
    <location>
        <begin position="1"/>
        <end position="20"/>
    </location>
</feature>
<name>A0A9Q8SU66_9PEZI</name>
<evidence type="ECO:0000256" key="1">
    <source>
        <dbReference type="SAM" id="MobiDB-lite"/>
    </source>
</evidence>
<evidence type="ECO:0000313" key="3">
    <source>
        <dbReference type="Proteomes" id="UP000830671"/>
    </source>
</evidence>
<dbReference type="GeneID" id="73342112"/>
<dbReference type="Proteomes" id="UP000830671">
    <property type="component" value="Chromosome 4"/>
</dbReference>
<reference evidence="2" key="1">
    <citation type="journal article" date="2021" name="Mol. Plant Microbe Interact.">
        <title>Complete Genome Sequence of the Plant-Pathogenic Fungus Colletotrichum lupini.</title>
        <authorList>
            <person name="Baroncelli R."/>
            <person name="Pensec F."/>
            <person name="Da Lio D."/>
            <person name="Boufleur T."/>
            <person name="Vicente I."/>
            <person name="Sarrocco S."/>
            <person name="Picot A."/>
            <person name="Baraldi E."/>
            <person name="Sukno S."/>
            <person name="Thon M."/>
            <person name="Le Floch G."/>
        </authorList>
    </citation>
    <scope>NUCLEOTIDE SEQUENCE</scope>
    <source>
        <strain evidence="2">IMI 504893</strain>
    </source>
</reference>
<sequence>MPSSFSLPSHTAQNLSPWTRPLPPLHSPSHTLTHPNPTTHQIAPGLHTYGSVLPSPFILSPAAHSESGRWFIESSPFAPPYPPSHLIVASFLWSHASCENLRCAFFTVCPHECPPFSTAARAHNCILASYQIPTSSSLRQIDLIAPTSSHSLTTKWFFPAY</sequence>
<gene>
    <name evidence="2" type="ORF">CLUP02_08112</name>
</gene>
<organism evidence="2 3">
    <name type="scientific">Colletotrichum lupini</name>
    <dbReference type="NCBI Taxonomy" id="145971"/>
    <lineage>
        <taxon>Eukaryota</taxon>
        <taxon>Fungi</taxon>
        <taxon>Dikarya</taxon>
        <taxon>Ascomycota</taxon>
        <taxon>Pezizomycotina</taxon>
        <taxon>Sordariomycetes</taxon>
        <taxon>Hypocreomycetidae</taxon>
        <taxon>Glomerellales</taxon>
        <taxon>Glomerellaceae</taxon>
        <taxon>Colletotrichum</taxon>
        <taxon>Colletotrichum acutatum species complex</taxon>
    </lineage>
</organism>
<dbReference type="AlphaFoldDB" id="A0A9Q8SU66"/>
<protein>
    <submittedName>
        <fullName evidence="2">Uncharacterized protein</fullName>
    </submittedName>
</protein>
<keyword evidence="3" id="KW-1185">Reference proteome</keyword>
<dbReference type="KEGG" id="clup:CLUP02_08112"/>
<dbReference type="RefSeq" id="XP_049144245.1">
    <property type="nucleotide sequence ID" value="XM_049287102.1"/>
</dbReference>
<proteinExistence type="predicted"/>
<accession>A0A9Q8SU66</accession>